<accession>A0A814CUG2</accession>
<feature type="non-terminal residue" evidence="4">
    <location>
        <position position="1"/>
    </location>
</feature>
<dbReference type="GO" id="GO:0005829">
    <property type="term" value="C:cytosol"/>
    <property type="evidence" value="ECO:0007669"/>
    <property type="project" value="TreeGrafter"/>
</dbReference>
<dbReference type="InterPro" id="IPR036812">
    <property type="entry name" value="NAD(P)_OxRdtase_dom_sf"/>
</dbReference>
<keyword evidence="1" id="KW-0560">Oxidoreductase</keyword>
<dbReference type="Gene3D" id="3.20.20.100">
    <property type="entry name" value="NADP-dependent oxidoreductase domain"/>
    <property type="match status" value="1"/>
</dbReference>
<name>A0A814CUG2_ADIRI</name>
<feature type="domain" description="NADP-dependent oxidoreductase" evidence="3">
    <location>
        <begin position="2"/>
        <end position="135"/>
    </location>
</feature>
<evidence type="ECO:0000256" key="2">
    <source>
        <dbReference type="ARBA" id="ARBA00038157"/>
    </source>
</evidence>
<dbReference type="InterPro" id="IPR023210">
    <property type="entry name" value="NADP_OxRdtase_dom"/>
</dbReference>
<comment type="similarity">
    <text evidence="2">Belongs to the aldo/keto reductase family. Aldo/keto reductase 2 subfamily.</text>
</comment>
<dbReference type="InterPro" id="IPR050523">
    <property type="entry name" value="AKR_Detox_Biosynth"/>
</dbReference>
<dbReference type="PANTHER" id="PTHR43364:SF4">
    <property type="entry name" value="NAD(P)-LINKED OXIDOREDUCTASE SUPERFAMILY PROTEIN"/>
    <property type="match status" value="1"/>
</dbReference>
<dbReference type="GO" id="GO:0016491">
    <property type="term" value="F:oxidoreductase activity"/>
    <property type="evidence" value="ECO:0007669"/>
    <property type="project" value="UniProtKB-KW"/>
</dbReference>
<reference evidence="4" key="1">
    <citation type="submission" date="2021-02" db="EMBL/GenBank/DDBJ databases">
        <authorList>
            <person name="Nowell W R."/>
        </authorList>
    </citation>
    <scope>NUCLEOTIDE SEQUENCE</scope>
</reference>
<dbReference type="PANTHER" id="PTHR43364">
    <property type="entry name" value="NADH-SPECIFIC METHYLGLYOXAL REDUCTASE-RELATED"/>
    <property type="match status" value="1"/>
</dbReference>
<dbReference type="Pfam" id="PF00248">
    <property type="entry name" value="Aldo_ket_red"/>
    <property type="match status" value="1"/>
</dbReference>
<dbReference type="SUPFAM" id="SSF51430">
    <property type="entry name" value="NAD(P)-linked oxidoreductase"/>
    <property type="match status" value="1"/>
</dbReference>
<organism evidence="4 5">
    <name type="scientific">Adineta ricciae</name>
    <name type="common">Rotifer</name>
    <dbReference type="NCBI Taxonomy" id="249248"/>
    <lineage>
        <taxon>Eukaryota</taxon>
        <taxon>Metazoa</taxon>
        <taxon>Spiralia</taxon>
        <taxon>Gnathifera</taxon>
        <taxon>Rotifera</taxon>
        <taxon>Eurotatoria</taxon>
        <taxon>Bdelloidea</taxon>
        <taxon>Adinetida</taxon>
        <taxon>Adinetidae</taxon>
        <taxon>Adineta</taxon>
    </lineage>
</organism>
<evidence type="ECO:0000256" key="1">
    <source>
        <dbReference type="ARBA" id="ARBA00023002"/>
    </source>
</evidence>
<dbReference type="EMBL" id="CAJNOR010000548">
    <property type="protein sequence ID" value="CAF0944581.1"/>
    <property type="molecule type" value="Genomic_DNA"/>
</dbReference>
<protein>
    <recommendedName>
        <fullName evidence="3">NADP-dependent oxidoreductase domain-containing protein</fullName>
    </recommendedName>
</protein>
<sequence length="144" mass="16452">REEEREMNPLCLDQGVGLIPWSPLARGFLTGNRNKADINKENTEKTSATKRTETDEYMHKLYYADNDFEIVERLKTVAEKKQVKPAQLALAWILSKSGVCAPIIGATKMYQLEEAVAATQIKLSEEEIKHLEELYQPHRILGHQ</sequence>
<dbReference type="Proteomes" id="UP000663828">
    <property type="component" value="Unassembled WGS sequence"/>
</dbReference>
<dbReference type="AlphaFoldDB" id="A0A814CUG2"/>
<comment type="caution">
    <text evidence="4">The sequence shown here is derived from an EMBL/GenBank/DDBJ whole genome shotgun (WGS) entry which is preliminary data.</text>
</comment>
<gene>
    <name evidence="4" type="ORF">XAT740_LOCUS10312</name>
</gene>
<evidence type="ECO:0000259" key="3">
    <source>
        <dbReference type="Pfam" id="PF00248"/>
    </source>
</evidence>
<evidence type="ECO:0000313" key="4">
    <source>
        <dbReference type="EMBL" id="CAF0944581.1"/>
    </source>
</evidence>
<proteinExistence type="inferred from homology"/>
<keyword evidence="5" id="KW-1185">Reference proteome</keyword>
<evidence type="ECO:0000313" key="5">
    <source>
        <dbReference type="Proteomes" id="UP000663828"/>
    </source>
</evidence>